<reference evidence="1 2" key="1">
    <citation type="submission" date="2018-06" db="EMBL/GenBank/DDBJ databases">
        <authorList>
            <consortium name="Pathogen Informatics"/>
            <person name="Doyle S."/>
        </authorList>
    </citation>
    <scope>NUCLEOTIDE SEQUENCE [LARGE SCALE GENOMIC DNA]</scope>
    <source>
        <strain evidence="1 2">NCTC12020</strain>
    </source>
</reference>
<dbReference type="OrthoDB" id="2083799at2"/>
<dbReference type="RefSeq" id="WP_115310232.1">
    <property type="nucleotide sequence ID" value="NZ_UHIO01000001.1"/>
</dbReference>
<dbReference type="InterPro" id="IPR023815">
    <property type="entry name" value="CRISPR-assoc_Csx19"/>
</dbReference>
<dbReference type="AlphaFoldDB" id="A0A380NKD0"/>
<accession>A0A380NKD0</accession>
<dbReference type="NCBIfam" id="TIGR03984">
    <property type="entry name" value="CRISPR-associated protein Csx19"/>
    <property type="match status" value="1"/>
</dbReference>
<dbReference type="EMBL" id="UHIO01000001">
    <property type="protein sequence ID" value="SUP43059.1"/>
    <property type="molecule type" value="Genomic_DNA"/>
</dbReference>
<dbReference type="Proteomes" id="UP000255367">
    <property type="component" value="Unassembled WGS sequence"/>
</dbReference>
<name>A0A380NKD0_9FIRM</name>
<protein>
    <submittedName>
        <fullName evidence="1">CRISPR-associated protein</fullName>
    </submittedName>
</protein>
<sequence>MSIDLVKQSLFYQAGKSNISSFTFKSDCFEDIIAQYIKQEATVVVWFINKVSWGRVKGGIIELIDNEPLNLNLVLELRIFNEQEELYLKKGNDEFRARYICDTLDGDMDVEFVDSMGRLWGTNAGYGQQGVKLEDSNRKIKMTIPVAEDSKYYGLVTRNYIGFSDNEVSGAKVYLAGYDDYRFLRIEAWED</sequence>
<organism evidence="1 2">
    <name type="scientific">Veillonella criceti</name>
    <dbReference type="NCBI Taxonomy" id="103891"/>
    <lineage>
        <taxon>Bacteria</taxon>
        <taxon>Bacillati</taxon>
        <taxon>Bacillota</taxon>
        <taxon>Negativicutes</taxon>
        <taxon>Veillonellales</taxon>
        <taxon>Veillonellaceae</taxon>
        <taxon>Veillonella</taxon>
    </lineage>
</organism>
<proteinExistence type="predicted"/>
<evidence type="ECO:0000313" key="2">
    <source>
        <dbReference type="Proteomes" id="UP000255367"/>
    </source>
</evidence>
<evidence type="ECO:0000313" key="1">
    <source>
        <dbReference type="EMBL" id="SUP43059.1"/>
    </source>
</evidence>
<gene>
    <name evidence="1" type="ORF">NCTC12020_01047</name>
</gene>
<keyword evidence="2" id="KW-1185">Reference proteome</keyword>